<dbReference type="PIRSF" id="PIRSF005261">
    <property type="entry name" value="Heat_shock_Hsp33"/>
    <property type="match status" value="1"/>
</dbReference>
<dbReference type="InterPro" id="IPR016154">
    <property type="entry name" value="Heat_shock_Hsp33_C"/>
</dbReference>
<dbReference type="AlphaFoldDB" id="A0A2N3Q0I9"/>
<reference evidence="7" key="1">
    <citation type="submission" date="2017-12" db="EMBL/GenBank/DDBJ databases">
        <title>Draft genome sequence of Telmatospirillum siberiense 26-4b1T, an acidotolerant peatland alphaproteobacterium potentially involved in sulfur cycling.</title>
        <authorList>
            <person name="Hausmann B."/>
            <person name="Pjevac P."/>
            <person name="Schreck K."/>
            <person name="Herbold C.W."/>
            <person name="Daims H."/>
            <person name="Wagner M."/>
            <person name="Pester M."/>
            <person name="Loy A."/>
        </authorList>
    </citation>
    <scope>NUCLEOTIDE SEQUENCE [LARGE SCALE GENOMIC DNA]</scope>
    <source>
        <strain evidence="7">26-4b1</strain>
    </source>
</reference>
<evidence type="ECO:0000256" key="5">
    <source>
        <dbReference type="ARBA" id="ARBA00023284"/>
    </source>
</evidence>
<evidence type="ECO:0000256" key="2">
    <source>
        <dbReference type="ARBA" id="ARBA00022833"/>
    </source>
</evidence>
<dbReference type="Gene3D" id="1.10.287.480">
    <property type="entry name" value="helix hairpin bin"/>
    <property type="match status" value="1"/>
</dbReference>
<dbReference type="GO" id="GO:0005737">
    <property type="term" value="C:cytoplasm"/>
    <property type="evidence" value="ECO:0007669"/>
    <property type="project" value="InterPro"/>
</dbReference>
<evidence type="ECO:0000256" key="3">
    <source>
        <dbReference type="ARBA" id="ARBA00023157"/>
    </source>
</evidence>
<dbReference type="OrthoDB" id="9793753at2"/>
<dbReference type="InterPro" id="IPR023212">
    <property type="entry name" value="Hsp33_helix_hairpin_bin_dom_sf"/>
</dbReference>
<keyword evidence="5" id="KW-0676">Redox-active center</keyword>
<dbReference type="EMBL" id="PIUM01000002">
    <property type="protein sequence ID" value="PKU26156.1"/>
    <property type="molecule type" value="Genomic_DNA"/>
</dbReference>
<keyword evidence="2" id="KW-0862">Zinc</keyword>
<dbReference type="InterPro" id="IPR016153">
    <property type="entry name" value="Heat_shock_Hsp33_N"/>
</dbReference>
<dbReference type="Gene3D" id="3.55.30.10">
    <property type="entry name" value="Hsp33 domain"/>
    <property type="match status" value="1"/>
</dbReference>
<dbReference type="SUPFAM" id="SSF118352">
    <property type="entry name" value="HSP33 redox switch-like"/>
    <property type="match status" value="1"/>
</dbReference>
<comment type="caution">
    <text evidence="6">The sequence shown here is derived from an EMBL/GenBank/DDBJ whole genome shotgun (WGS) entry which is preliminary data.</text>
</comment>
<dbReference type="Pfam" id="PF01430">
    <property type="entry name" value="HSP33"/>
    <property type="match status" value="1"/>
</dbReference>
<evidence type="ECO:0000313" key="7">
    <source>
        <dbReference type="Proteomes" id="UP000233293"/>
    </source>
</evidence>
<dbReference type="GO" id="GO:0044183">
    <property type="term" value="F:protein folding chaperone"/>
    <property type="evidence" value="ECO:0007669"/>
    <property type="project" value="TreeGrafter"/>
</dbReference>
<keyword evidence="3" id="KW-1015">Disulfide bond</keyword>
<evidence type="ECO:0000256" key="1">
    <source>
        <dbReference type="ARBA" id="ARBA00022490"/>
    </source>
</evidence>
<dbReference type="SUPFAM" id="SSF64397">
    <property type="entry name" value="Hsp33 domain"/>
    <property type="match status" value="1"/>
</dbReference>
<name>A0A2N3Q0I9_9PROT</name>
<evidence type="ECO:0000256" key="4">
    <source>
        <dbReference type="ARBA" id="ARBA00023186"/>
    </source>
</evidence>
<keyword evidence="4" id="KW-0143">Chaperone</keyword>
<dbReference type="PANTHER" id="PTHR30111:SF1">
    <property type="entry name" value="33 KDA CHAPERONIN"/>
    <property type="match status" value="1"/>
</dbReference>
<dbReference type="Proteomes" id="UP000233293">
    <property type="component" value="Unassembled WGS sequence"/>
</dbReference>
<dbReference type="Gene3D" id="3.90.1280.10">
    <property type="entry name" value="HSP33 redox switch-like"/>
    <property type="match status" value="1"/>
</dbReference>
<keyword evidence="1" id="KW-0963">Cytoplasm</keyword>
<dbReference type="CDD" id="cd00498">
    <property type="entry name" value="Hsp33"/>
    <property type="match status" value="1"/>
</dbReference>
<dbReference type="GO" id="GO:0042026">
    <property type="term" value="P:protein refolding"/>
    <property type="evidence" value="ECO:0007669"/>
    <property type="project" value="TreeGrafter"/>
</dbReference>
<accession>A0A2N3Q0I9</accession>
<keyword evidence="7" id="KW-1185">Reference proteome</keyword>
<proteinExistence type="predicted"/>
<evidence type="ECO:0000313" key="6">
    <source>
        <dbReference type="EMBL" id="PKU26156.1"/>
    </source>
</evidence>
<organism evidence="6 7">
    <name type="scientific">Telmatospirillum siberiense</name>
    <dbReference type="NCBI Taxonomy" id="382514"/>
    <lineage>
        <taxon>Bacteria</taxon>
        <taxon>Pseudomonadati</taxon>
        <taxon>Pseudomonadota</taxon>
        <taxon>Alphaproteobacteria</taxon>
        <taxon>Rhodospirillales</taxon>
        <taxon>Rhodospirillaceae</taxon>
        <taxon>Telmatospirillum</taxon>
    </lineage>
</organism>
<protein>
    <submittedName>
        <fullName evidence="6">Molecular chaperone</fullName>
    </submittedName>
</protein>
<dbReference type="PANTHER" id="PTHR30111">
    <property type="entry name" value="33 KDA CHAPERONIN"/>
    <property type="match status" value="1"/>
</dbReference>
<sequence length="306" mass="32606">MPVVSIDNDLIQPFLIDAGAIRGRAVRLGPALDVIMAGHDYPPAVAALLAETLVLAAALAGALKFDGIFTLQIQADGAIPLIVADVTSAGDLRGYARFDAGKLATALAAGGAVVPGLIGKGYLAFTVDQGPDTDRYQGIVELEGKTLAECAHRYFEQSEQLQTHLQAAVRAPMGSDGWRGGAVMIQRMPLGQNSPIFTAEEADEAWNRAAILTASVRDDELLGPKVGVGALLHRLYHAEGLHPHDPKPLAANCRCSAERVAGTLKSFPRKEVESMRDDSGDVVVVCEFCKSRYVFANTDLDRLYQS</sequence>
<gene>
    <name evidence="6" type="ORF">CWS72_03240</name>
</gene>
<dbReference type="InterPro" id="IPR000397">
    <property type="entry name" value="Heat_shock_Hsp33"/>
</dbReference>
<dbReference type="GO" id="GO:0051082">
    <property type="term" value="F:unfolded protein binding"/>
    <property type="evidence" value="ECO:0007669"/>
    <property type="project" value="InterPro"/>
</dbReference>